<evidence type="ECO:0008006" key="4">
    <source>
        <dbReference type="Google" id="ProtNLM"/>
    </source>
</evidence>
<dbReference type="PANTHER" id="PTHR21198:SF7">
    <property type="entry name" value="ASPARTATE-GLUTAMATE RACEMASE FAMILY"/>
    <property type="match status" value="1"/>
</dbReference>
<dbReference type="NCBIfam" id="TIGR00035">
    <property type="entry name" value="asp_race"/>
    <property type="match status" value="1"/>
</dbReference>
<dbReference type="SUPFAM" id="SSF53681">
    <property type="entry name" value="Aspartate/glutamate racemase"/>
    <property type="match status" value="2"/>
</dbReference>
<dbReference type="InterPro" id="IPR004380">
    <property type="entry name" value="Asp_race"/>
</dbReference>
<evidence type="ECO:0000256" key="1">
    <source>
        <dbReference type="ARBA" id="ARBA00007847"/>
    </source>
</evidence>
<dbReference type="Gene3D" id="3.40.50.1860">
    <property type="match status" value="2"/>
</dbReference>
<gene>
    <name evidence="3" type="ORF">Cvel_1449</name>
</gene>
<comment type="similarity">
    <text evidence="1">Belongs to the aspartate/glutamate racemases family.</text>
</comment>
<dbReference type="EMBL" id="CDMZ01004134">
    <property type="protein sequence ID" value="CEM48758.1"/>
    <property type="molecule type" value="Genomic_DNA"/>
</dbReference>
<organism evidence="3">
    <name type="scientific">Chromera velia CCMP2878</name>
    <dbReference type="NCBI Taxonomy" id="1169474"/>
    <lineage>
        <taxon>Eukaryota</taxon>
        <taxon>Sar</taxon>
        <taxon>Alveolata</taxon>
        <taxon>Colpodellida</taxon>
        <taxon>Chromeraceae</taxon>
        <taxon>Chromera</taxon>
    </lineage>
</organism>
<protein>
    <recommendedName>
        <fullName evidence="4">Aspartate racemase</fullName>
    </recommendedName>
</protein>
<dbReference type="Pfam" id="PF01177">
    <property type="entry name" value="Asp_Glu_race"/>
    <property type="match status" value="1"/>
</dbReference>
<name>A0A0G4HWA3_9ALVE</name>
<reference evidence="3" key="1">
    <citation type="submission" date="2014-11" db="EMBL/GenBank/DDBJ databases">
        <authorList>
            <person name="Otto D Thomas"/>
            <person name="Naeem Raeece"/>
        </authorList>
    </citation>
    <scope>NUCLEOTIDE SEQUENCE</scope>
</reference>
<dbReference type="InterPro" id="IPR001920">
    <property type="entry name" value="Asp/Glu_race"/>
</dbReference>
<dbReference type="GO" id="GO:0047661">
    <property type="term" value="F:amino-acid racemase activity"/>
    <property type="evidence" value="ECO:0007669"/>
    <property type="project" value="InterPro"/>
</dbReference>
<evidence type="ECO:0000313" key="3">
    <source>
        <dbReference type="EMBL" id="CEM48758.1"/>
    </source>
</evidence>
<accession>A0A0G4HWA3</accession>
<evidence type="ECO:0000256" key="2">
    <source>
        <dbReference type="ARBA" id="ARBA00023235"/>
    </source>
</evidence>
<dbReference type="AlphaFoldDB" id="A0A0G4HWA3"/>
<sequence>MLGIGPSPSSALVSDAKKLESMGVAFLCIPCHTAHNFIEDVSKAVSIPVIDMVDLALLHVVETMGPSVSVGILASAGTVTSGLYQRRAARIAADLRIVCPTSDSQSEVSDATHGERGVKAGYTDERVRGILTKAAENLTLRGAQVVIAACTEVSIGMPTVPRLLPSSPLAPEAAVPVTKSSQPGSPSNGVHPSVTVLVLDPMRLMAEEALRRCGAHAAAQT</sequence>
<keyword evidence="2" id="KW-0413">Isomerase</keyword>
<dbReference type="VEuPathDB" id="CryptoDB:Cvel_1449"/>
<dbReference type="PANTHER" id="PTHR21198">
    <property type="entry name" value="GLUTAMATE RACEMASE"/>
    <property type="match status" value="1"/>
</dbReference>
<dbReference type="InterPro" id="IPR015942">
    <property type="entry name" value="Asp/Glu/hydantoin_racemase"/>
</dbReference>
<proteinExistence type="inferred from homology"/>